<proteinExistence type="predicted"/>
<evidence type="ECO:0000313" key="1">
    <source>
        <dbReference type="EMBL" id="OGZ95732.1"/>
    </source>
</evidence>
<dbReference type="AlphaFoldDB" id="A0A1G2K8H5"/>
<gene>
    <name evidence="1" type="ORF">A2847_02630</name>
</gene>
<protein>
    <submittedName>
        <fullName evidence="1">Uncharacterized protein</fullName>
    </submittedName>
</protein>
<evidence type="ECO:0000313" key="2">
    <source>
        <dbReference type="Proteomes" id="UP000178574"/>
    </source>
</evidence>
<comment type="caution">
    <text evidence="1">The sequence shown here is derived from an EMBL/GenBank/DDBJ whole genome shotgun (WGS) entry which is preliminary data.</text>
</comment>
<organism evidence="1 2">
    <name type="scientific">Candidatus Sungbacteria bacterium RIFCSPHIGHO2_01_FULL_50_25</name>
    <dbReference type="NCBI Taxonomy" id="1802265"/>
    <lineage>
        <taxon>Bacteria</taxon>
        <taxon>Candidatus Sungiibacteriota</taxon>
    </lineage>
</organism>
<name>A0A1G2K8H5_9BACT</name>
<dbReference type="Proteomes" id="UP000178574">
    <property type="component" value="Unassembled WGS sequence"/>
</dbReference>
<accession>A0A1G2K8H5</accession>
<reference evidence="1 2" key="1">
    <citation type="journal article" date="2016" name="Nat. Commun.">
        <title>Thousands of microbial genomes shed light on interconnected biogeochemical processes in an aquifer system.</title>
        <authorList>
            <person name="Anantharaman K."/>
            <person name="Brown C.T."/>
            <person name="Hug L.A."/>
            <person name="Sharon I."/>
            <person name="Castelle C.J."/>
            <person name="Probst A.J."/>
            <person name="Thomas B.C."/>
            <person name="Singh A."/>
            <person name="Wilkins M.J."/>
            <person name="Karaoz U."/>
            <person name="Brodie E.L."/>
            <person name="Williams K.H."/>
            <person name="Hubbard S.S."/>
            <person name="Banfield J.F."/>
        </authorList>
    </citation>
    <scope>NUCLEOTIDE SEQUENCE [LARGE SCALE GENOMIC DNA]</scope>
</reference>
<dbReference type="EMBL" id="MHQD01000029">
    <property type="protein sequence ID" value="OGZ95732.1"/>
    <property type="molecule type" value="Genomic_DNA"/>
</dbReference>
<sequence>MPDQKTLRVVFTFTDTGLERFLMASRITGKDVEALIEEVFNTYHYLLGCMRDGKKVLIVDQEISDAIEKAFPGNEGIVELDGYCEIKEAEGS</sequence>